<sequence>MTKYYDDNADKVMLAQFGKEWGLIRAAIGHELEVNKGKARYNPVWFVLTERKTGVPANDIKSIVDYGLQKGIFKFCNRDRDTFVYC</sequence>
<organism evidence="1">
    <name type="scientific">Siphoviridae sp. ctwNf2</name>
    <dbReference type="NCBI Taxonomy" id="2827597"/>
    <lineage>
        <taxon>Viruses</taxon>
        <taxon>Duplodnaviria</taxon>
        <taxon>Heunggongvirae</taxon>
        <taxon>Uroviricota</taxon>
        <taxon>Caudoviricetes</taxon>
    </lineage>
</organism>
<name>A0A8S5RRL5_9CAUD</name>
<dbReference type="GO" id="GO:0016874">
    <property type="term" value="F:ligase activity"/>
    <property type="evidence" value="ECO:0007669"/>
    <property type="project" value="UniProtKB-KW"/>
</dbReference>
<dbReference type="EMBL" id="BK057791">
    <property type="protein sequence ID" value="DAE91913.1"/>
    <property type="molecule type" value="Genomic_DNA"/>
</dbReference>
<accession>A0A8S5RRL5</accession>
<reference evidence="1" key="1">
    <citation type="journal article" date="2021" name="Proc. Natl. Acad. Sci. U.S.A.">
        <title>A Catalog of Tens of Thousands of Viruses from Human Metagenomes Reveals Hidden Associations with Chronic Diseases.</title>
        <authorList>
            <person name="Tisza M.J."/>
            <person name="Buck C.B."/>
        </authorList>
    </citation>
    <scope>NUCLEOTIDE SEQUENCE</scope>
    <source>
        <strain evidence="1">CtwNf2</strain>
    </source>
</reference>
<evidence type="ECO:0000313" key="1">
    <source>
        <dbReference type="EMBL" id="DAE91913.1"/>
    </source>
</evidence>
<proteinExistence type="predicted"/>
<protein>
    <submittedName>
        <fullName evidence="1">DCN1-like protein 4, Cullin-1 Ligase, Ligase -protein.55A</fullName>
    </submittedName>
</protein>
<keyword evidence="1" id="KW-0436">Ligase</keyword>